<dbReference type="InterPro" id="IPR007278">
    <property type="entry name" value="DUF397"/>
</dbReference>
<evidence type="ECO:0000259" key="1">
    <source>
        <dbReference type="Pfam" id="PF04149"/>
    </source>
</evidence>
<reference evidence="2 3" key="1">
    <citation type="submission" date="2022-03" db="EMBL/GenBank/DDBJ databases">
        <title>Complete genome of Streptomyces rimosus ssp. rimosus R7 (=ATCC 10970).</title>
        <authorList>
            <person name="Beganovic S."/>
            <person name="Ruckert C."/>
            <person name="Busche T."/>
            <person name="Kalinowski J."/>
            <person name="Wittmann C."/>
        </authorList>
    </citation>
    <scope>NUCLEOTIDE SEQUENCE [LARGE SCALE GENOMIC DNA]</scope>
    <source>
        <strain evidence="2 3">R7</strain>
    </source>
</reference>
<evidence type="ECO:0000313" key="3">
    <source>
        <dbReference type="Proteomes" id="UP000829494"/>
    </source>
</evidence>
<proteinExistence type="predicted"/>
<accession>A0ABY3ZBL5</accession>
<dbReference type="Pfam" id="PF04149">
    <property type="entry name" value="DUF397"/>
    <property type="match status" value="1"/>
</dbReference>
<gene>
    <name evidence="2" type="ORF">SRIMR7_36715</name>
</gene>
<dbReference type="Proteomes" id="UP000829494">
    <property type="component" value="Chromosome"/>
</dbReference>
<dbReference type="EMBL" id="CP094298">
    <property type="protein sequence ID" value="UNZ07713.1"/>
    <property type="molecule type" value="Genomic_DNA"/>
</dbReference>
<dbReference type="RefSeq" id="WP_003985958.1">
    <property type="nucleotide sequence ID" value="NZ_CP043497.1"/>
</dbReference>
<name>A0ABY3ZBL5_STRRM</name>
<sequence length="71" mass="7368">MTHSAAAGSPSDGWRKSSYSANNAGDCVEISLAAGLSGNVPVRDSKNPASVTRFPCAAWDEFIQAVKAGHF</sequence>
<dbReference type="GeneID" id="66853146"/>
<evidence type="ECO:0000313" key="2">
    <source>
        <dbReference type="EMBL" id="UNZ07713.1"/>
    </source>
</evidence>
<feature type="domain" description="DUF397" evidence="1">
    <location>
        <begin position="13"/>
        <end position="67"/>
    </location>
</feature>
<keyword evidence="3" id="KW-1185">Reference proteome</keyword>
<protein>
    <recommendedName>
        <fullName evidence="1">DUF397 domain-containing protein</fullName>
    </recommendedName>
</protein>
<organism evidence="2 3">
    <name type="scientific">Streptomyces rimosus subsp. rimosus</name>
    <dbReference type="NCBI Taxonomy" id="132474"/>
    <lineage>
        <taxon>Bacteria</taxon>
        <taxon>Bacillati</taxon>
        <taxon>Actinomycetota</taxon>
        <taxon>Actinomycetes</taxon>
        <taxon>Kitasatosporales</taxon>
        <taxon>Streptomycetaceae</taxon>
        <taxon>Streptomyces</taxon>
    </lineage>
</organism>